<reference evidence="2 3" key="1">
    <citation type="submission" date="2012-04" db="EMBL/GenBank/DDBJ databases">
        <title>The Genome Sequence of Saprolegnia declina VS20.</title>
        <authorList>
            <consortium name="The Broad Institute Genome Sequencing Platform"/>
            <person name="Russ C."/>
            <person name="Nusbaum C."/>
            <person name="Tyler B."/>
            <person name="van West P."/>
            <person name="Dieguez-Uribeondo J."/>
            <person name="de Bruijn I."/>
            <person name="Tripathy S."/>
            <person name="Jiang R."/>
            <person name="Young S.K."/>
            <person name="Zeng Q."/>
            <person name="Gargeya S."/>
            <person name="Fitzgerald M."/>
            <person name="Haas B."/>
            <person name="Abouelleil A."/>
            <person name="Alvarado L."/>
            <person name="Arachchi H.M."/>
            <person name="Berlin A."/>
            <person name="Chapman S.B."/>
            <person name="Goldberg J."/>
            <person name="Griggs A."/>
            <person name="Gujja S."/>
            <person name="Hansen M."/>
            <person name="Howarth C."/>
            <person name="Imamovic A."/>
            <person name="Larimer J."/>
            <person name="McCowen C."/>
            <person name="Montmayeur A."/>
            <person name="Murphy C."/>
            <person name="Neiman D."/>
            <person name="Pearson M."/>
            <person name="Priest M."/>
            <person name="Roberts A."/>
            <person name="Saif S."/>
            <person name="Shea T."/>
            <person name="Sisk P."/>
            <person name="Sykes S."/>
            <person name="Wortman J."/>
            <person name="Nusbaum C."/>
            <person name="Birren B."/>
        </authorList>
    </citation>
    <scope>NUCLEOTIDE SEQUENCE [LARGE SCALE GENOMIC DNA]</scope>
    <source>
        <strain evidence="2 3">VS20</strain>
    </source>
</reference>
<dbReference type="VEuPathDB" id="FungiDB:SDRG_09733"/>
<evidence type="ECO:0000256" key="1">
    <source>
        <dbReference type="SAM" id="MobiDB-lite"/>
    </source>
</evidence>
<dbReference type="EMBL" id="JH767162">
    <property type="protein sequence ID" value="EQC32761.1"/>
    <property type="molecule type" value="Genomic_DNA"/>
</dbReference>
<sequence length="310" mass="33152">MAAAYRSCTNTGADACTPTAWPCATCLMYLSDYLATPTLGGGPTTAAPKATAAASRPSRSPRRAGKTGLTSDSDDSDTANDEPMTPSCRRAAKRATAQPADESDVSDVVLESDDEDFVPTPRRASDASPRSVKVIDDDDDDDDEDDEGEDDDEADKDEDSDDEDGPLEPVRLNGVCSTCCLATIAEQHIVTCDTCRDSTGHTLCVASSPSWTCPSCSRTKPVRKRGLILKLTKPLGHAMLILCDNCDGEFSMPHIGLDAVPRGAWFCRHCRPQITGAQPEPLTDESDESDAASNKKRHVGADSPKKKRRV</sequence>
<dbReference type="InParanoid" id="T0QDD8"/>
<dbReference type="InterPro" id="IPR013083">
    <property type="entry name" value="Znf_RING/FYVE/PHD"/>
</dbReference>
<name>T0QDD8_SAPDV</name>
<dbReference type="Gene3D" id="3.30.40.10">
    <property type="entry name" value="Zinc/RING finger domain, C3HC4 (zinc finger)"/>
    <property type="match status" value="1"/>
</dbReference>
<feature type="compositionally biased region" description="Acidic residues" evidence="1">
    <location>
        <begin position="101"/>
        <end position="117"/>
    </location>
</feature>
<feature type="region of interest" description="Disordered" evidence="1">
    <location>
        <begin position="276"/>
        <end position="310"/>
    </location>
</feature>
<organism evidence="2 3">
    <name type="scientific">Saprolegnia diclina (strain VS20)</name>
    <dbReference type="NCBI Taxonomy" id="1156394"/>
    <lineage>
        <taxon>Eukaryota</taxon>
        <taxon>Sar</taxon>
        <taxon>Stramenopiles</taxon>
        <taxon>Oomycota</taxon>
        <taxon>Saprolegniomycetes</taxon>
        <taxon>Saprolegniales</taxon>
        <taxon>Saprolegniaceae</taxon>
        <taxon>Saprolegnia</taxon>
    </lineage>
</organism>
<dbReference type="InterPro" id="IPR011011">
    <property type="entry name" value="Znf_FYVE_PHD"/>
</dbReference>
<evidence type="ECO:0000313" key="3">
    <source>
        <dbReference type="Proteomes" id="UP000030762"/>
    </source>
</evidence>
<evidence type="ECO:0008006" key="4">
    <source>
        <dbReference type="Google" id="ProtNLM"/>
    </source>
</evidence>
<dbReference type="OrthoDB" id="5411773at2759"/>
<dbReference type="GeneID" id="19950460"/>
<feature type="compositionally biased region" description="Low complexity" evidence="1">
    <location>
        <begin position="37"/>
        <end position="58"/>
    </location>
</feature>
<gene>
    <name evidence="2" type="ORF">SDRG_09733</name>
</gene>
<feature type="compositionally biased region" description="Acidic residues" evidence="1">
    <location>
        <begin position="136"/>
        <end position="166"/>
    </location>
</feature>
<proteinExistence type="predicted"/>
<dbReference type="AlphaFoldDB" id="T0QDD8"/>
<feature type="region of interest" description="Disordered" evidence="1">
    <location>
        <begin position="37"/>
        <end position="169"/>
    </location>
</feature>
<dbReference type="Proteomes" id="UP000030762">
    <property type="component" value="Unassembled WGS sequence"/>
</dbReference>
<protein>
    <recommendedName>
        <fullName evidence="4">PHD-type domain-containing protein</fullName>
    </recommendedName>
</protein>
<dbReference type="RefSeq" id="XP_008613905.1">
    <property type="nucleotide sequence ID" value="XM_008615683.1"/>
</dbReference>
<evidence type="ECO:0000313" key="2">
    <source>
        <dbReference type="EMBL" id="EQC32761.1"/>
    </source>
</evidence>
<dbReference type="OMA" id="TCCLATI"/>
<dbReference type="SUPFAM" id="SSF57903">
    <property type="entry name" value="FYVE/PHD zinc finger"/>
    <property type="match status" value="1"/>
</dbReference>
<keyword evidence="3" id="KW-1185">Reference proteome</keyword>
<accession>T0QDD8</accession>